<evidence type="ECO:0000313" key="2">
    <source>
        <dbReference type="EMBL" id="PWQ95405.1"/>
    </source>
</evidence>
<feature type="domain" description="Putative restriction endonuclease" evidence="1">
    <location>
        <begin position="12"/>
        <end position="175"/>
    </location>
</feature>
<dbReference type="InterPro" id="IPR011335">
    <property type="entry name" value="Restrct_endonuc-II-like"/>
</dbReference>
<accession>A0A317C9N2</accession>
<dbReference type="InterPro" id="IPR012296">
    <property type="entry name" value="Nuclease_put_TT1808"/>
</dbReference>
<dbReference type="EMBL" id="QGKM01000046">
    <property type="protein sequence ID" value="PWQ95405.1"/>
    <property type="molecule type" value="Genomic_DNA"/>
</dbReference>
<dbReference type="Pfam" id="PF05685">
    <property type="entry name" value="Uma2"/>
    <property type="match status" value="1"/>
</dbReference>
<dbReference type="PANTHER" id="PTHR36558">
    <property type="entry name" value="GLR1098 PROTEIN"/>
    <property type="match status" value="1"/>
</dbReference>
<dbReference type="InterPro" id="IPR008538">
    <property type="entry name" value="Uma2"/>
</dbReference>
<protein>
    <recommendedName>
        <fullName evidence="1">Putative restriction endonuclease domain-containing protein</fullName>
    </recommendedName>
</protein>
<gene>
    <name evidence="2" type="ORF">DKW60_15105</name>
</gene>
<dbReference type="CDD" id="cd06260">
    <property type="entry name" value="DUF820-like"/>
    <property type="match status" value="1"/>
</dbReference>
<dbReference type="RefSeq" id="WP_109838495.1">
    <property type="nucleotide sequence ID" value="NZ_QGKM01000046.1"/>
</dbReference>
<reference evidence="2 3" key="1">
    <citation type="submission" date="2018-05" db="EMBL/GenBank/DDBJ databases">
        <title>Leucothrix arctica sp. nov., isolated from Arctic seawater.</title>
        <authorList>
            <person name="Choi A."/>
            <person name="Baek K."/>
        </authorList>
    </citation>
    <scope>NUCLEOTIDE SEQUENCE [LARGE SCALE GENOMIC DNA]</scope>
    <source>
        <strain evidence="2 3">JCM 18388</strain>
    </source>
</reference>
<organism evidence="2 3">
    <name type="scientific">Leucothrix pacifica</name>
    <dbReference type="NCBI Taxonomy" id="1247513"/>
    <lineage>
        <taxon>Bacteria</taxon>
        <taxon>Pseudomonadati</taxon>
        <taxon>Pseudomonadota</taxon>
        <taxon>Gammaproteobacteria</taxon>
        <taxon>Thiotrichales</taxon>
        <taxon>Thiotrichaceae</taxon>
        <taxon>Leucothrix</taxon>
    </lineage>
</organism>
<dbReference type="SUPFAM" id="SSF52980">
    <property type="entry name" value="Restriction endonuclease-like"/>
    <property type="match status" value="1"/>
</dbReference>
<comment type="caution">
    <text evidence="2">The sequence shown here is derived from an EMBL/GenBank/DDBJ whole genome shotgun (WGS) entry which is preliminary data.</text>
</comment>
<sequence length="191" mass="22065">MPAQQNIHISTEEYLRAERESDTKSEYLNGDIFAMAGASRAHNQITSNLVVSLAGKLLERPCSVYVSDMKVRTKTRETNKYSYPDVVVTCGDESFEDDKSDVLLNPLIIIEVLSESTEAYDRGLKFFHYQLIPSLRDYLLVTQDYCRVEHYQRRDDNQWVYSEYHNLDDEVKIATLDCSVSTAEIYRRVGL</sequence>
<dbReference type="Proteomes" id="UP000245539">
    <property type="component" value="Unassembled WGS sequence"/>
</dbReference>
<dbReference type="PANTHER" id="PTHR36558:SF1">
    <property type="entry name" value="RESTRICTION ENDONUCLEASE DOMAIN-CONTAINING PROTEIN-RELATED"/>
    <property type="match status" value="1"/>
</dbReference>
<name>A0A317C9N2_9GAMM</name>
<keyword evidence="3" id="KW-1185">Reference proteome</keyword>
<dbReference type="OrthoDB" id="26750at2"/>
<evidence type="ECO:0000259" key="1">
    <source>
        <dbReference type="Pfam" id="PF05685"/>
    </source>
</evidence>
<evidence type="ECO:0000313" key="3">
    <source>
        <dbReference type="Proteomes" id="UP000245539"/>
    </source>
</evidence>
<dbReference type="Gene3D" id="3.90.1570.10">
    <property type="entry name" value="tt1808, chain A"/>
    <property type="match status" value="1"/>
</dbReference>
<proteinExistence type="predicted"/>
<dbReference type="AlphaFoldDB" id="A0A317C9N2"/>